<dbReference type="Gene3D" id="3.40.30.10">
    <property type="entry name" value="Glutaredoxin"/>
    <property type="match status" value="1"/>
</dbReference>
<dbReference type="SUPFAM" id="SSF52833">
    <property type="entry name" value="Thioredoxin-like"/>
    <property type="match status" value="1"/>
</dbReference>
<gene>
    <name evidence="1" type="ORF">HY730_04440</name>
</gene>
<dbReference type="EMBL" id="JACQWF010000203">
    <property type="protein sequence ID" value="MBI4595611.1"/>
    <property type="molecule type" value="Genomic_DNA"/>
</dbReference>
<proteinExistence type="predicted"/>
<dbReference type="Pfam" id="PF14595">
    <property type="entry name" value="Thioredoxin_9"/>
    <property type="match status" value="1"/>
</dbReference>
<reference evidence="1" key="1">
    <citation type="submission" date="2020-07" db="EMBL/GenBank/DDBJ databases">
        <title>Huge and variable diversity of episymbiotic CPR bacteria and DPANN archaea in groundwater ecosystems.</title>
        <authorList>
            <person name="He C.Y."/>
            <person name="Keren R."/>
            <person name="Whittaker M."/>
            <person name="Farag I.F."/>
            <person name="Doudna J."/>
            <person name="Cate J.H.D."/>
            <person name="Banfield J.F."/>
        </authorList>
    </citation>
    <scope>NUCLEOTIDE SEQUENCE</scope>
    <source>
        <strain evidence="1">NC_groundwater_1482_Ag_S-0.65um_47_24</strain>
    </source>
</reference>
<evidence type="ECO:0000313" key="1">
    <source>
        <dbReference type="EMBL" id="MBI4595611.1"/>
    </source>
</evidence>
<organism evidence="1 2">
    <name type="scientific">Tectimicrobiota bacterium</name>
    <dbReference type="NCBI Taxonomy" id="2528274"/>
    <lineage>
        <taxon>Bacteria</taxon>
        <taxon>Pseudomonadati</taxon>
        <taxon>Nitrospinota/Tectimicrobiota group</taxon>
        <taxon>Candidatus Tectimicrobiota</taxon>
    </lineage>
</organism>
<sequence length="198" mass="23143">MSDEKIREVITETRYYKGLTYLSCLAKTGENKERFLEMEATFKLSAEDAKAFKNIVKSHGALKVLAIVEDWSPDVHRALPVLYKLVEAGGMELRIFARDQNPDIMDLFLNKGQFRSIPTFVFLTPDLKYLCHWIERPAVAVKLFEEIDAELAPKNLPIEERRKIRRERSRSLWPQWQQEIVREIKDLLSLPQSSEHII</sequence>
<evidence type="ECO:0000313" key="2">
    <source>
        <dbReference type="Proteomes" id="UP000772181"/>
    </source>
</evidence>
<name>A0A933GKM7_UNCTE</name>
<dbReference type="AlphaFoldDB" id="A0A933GKM7"/>
<protein>
    <submittedName>
        <fullName evidence="1">Thioredoxin family protein</fullName>
    </submittedName>
</protein>
<dbReference type="Proteomes" id="UP000772181">
    <property type="component" value="Unassembled WGS sequence"/>
</dbReference>
<accession>A0A933GKM7</accession>
<comment type="caution">
    <text evidence="1">The sequence shown here is derived from an EMBL/GenBank/DDBJ whole genome shotgun (WGS) entry which is preliminary data.</text>
</comment>
<dbReference type="InterPro" id="IPR036249">
    <property type="entry name" value="Thioredoxin-like_sf"/>
</dbReference>